<accession>A0AAD5N0I1</accession>
<name>A0AAD5N0I1_PARTN</name>
<dbReference type="GO" id="GO:0006509">
    <property type="term" value="P:membrane protein ectodomain proteolysis"/>
    <property type="evidence" value="ECO:0007669"/>
    <property type="project" value="TreeGrafter"/>
</dbReference>
<dbReference type="Proteomes" id="UP001196413">
    <property type="component" value="Unassembled WGS sequence"/>
</dbReference>
<gene>
    <name evidence="2" type="ORF">KIN20_017948</name>
</gene>
<dbReference type="PANTHER" id="PTHR11905">
    <property type="entry name" value="ADAM A DISINTEGRIN AND METALLOPROTEASE DOMAIN"/>
    <property type="match status" value="1"/>
</dbReference>
<dbReference type="SMART" id="SM00608">
    <property type="entry name" value="ACR"/>
    <property type="match status" value="1"/>
</dbReference>
<dbReference type="PANTHER" id="PTHR11905:SF159">
    <property type="entry name" value="ADAM METALLOPROTEASE"/>
    <property type="match status" value="1"/>
</dbReference>
<evidence type="ECO:0000313" key="2">
    <source>
        <dbReference type="EMBL" id="KAJ1359256.1"/>
    </source>
</evidence>
<evidence type="ECO:0000259" key="1">
    <source>
        <dbReference type="SMART" id="SM00608"/>
    </source>
</evidence>
<protein>
    <recommendedName>
        <fullName evidence="1">ADAM cysteine-rich domain-containing protein</fullName>
    </recommendedName>
</protein>
<reference evidence="2" key="1">
    <citation type="submission" date="2021-06" db="EMBL/GenBank/DDBJ databases">
        <title>Parelaphostrongylus tenuis whole genome reference sequence.</title>
        <authorList>
            <person name="Garwood T.J."/>
            <person name="Larsen P.A."/>
            <person name="Fountain-Jones N.M."/>
            <person name="Garbe J.R."/>
            <person name="Macchietto M.G."/>
            <person name="Kania S.A."/>
            <person name="Gerhold R.W."/>
            <person name="Richards J.E."/>
            <person name="Wolf T.M."/>
        </authorList>
    </citation>
    <scope>NUCLEOTIDE SEQUENCE</scope>
    <source>
        <strain evidence="2">MNPRO001-30</strain>
        <tissue evidence="2">Meninges</tissue>
    </source>
</reference>
<organism evidence="2 3">
    <name type="scientific">Parelaphostrongylus tenuis</name>
    <name type="common">Meningeal worm</name>
    <dbReference type="NCBI Taxonomy" id="148309"/>
    <lineage>
        <taxon>Eukaryota</taxon>
        <taxon>Metazoa</taxon>
        <taxon>Ecdysozoa</taxon>
        <taxon>Nematoda</taxon>
        <taxon>Chromadorea</taxon>
        <taxon>Rhabditida</taxon>
        <taxon>Rhabditina</taxon>
        <taxon>Rhabditomorpha</taxon>
        <taxon>Strongyloidea</taxon>
        <taxon>Metastrongylidae</taxon>
        <taxon>Parelaphostrongylus</taxon>
    </lineage>
</organism>
<feature type="domain" description="ADAM cysteine-rich" evidence="1">
    <location>
        <begin position="6"/>
        <end position="78"/>
    </location>
</feature>
<keyword evidence="3" id="KW-1185">Reference proteome</keyword>
<comment type="caution">
    <text evidence="2">The sequence shown here is derived from an EMBL/GenBank/DDBJ whole genome shotgun (WGS) entry which is preliminary data.</text>
</comment>
<dbReference type="AlphaFoldDB" id="A0AAD5N0I1"/>
<dbReference type="EMBL" id="JAHQIW010003588">
    <property type="protein sequence ID" value="KAJ1359256.1"/>
    <property type="molecule type" value="Genomic_DNA"/>
</dbReference>
<proteinExistence type="predicted"/>
<evidence type="ECO:0000313" key="3">
    <source>
        <dbReference type="Proteomes" id="UP001196413"/>
    </source>
</evidence>
<sequence length="213" mass="24324">MCGRLQSGTQAERPIFGDPTTVSSAYTYVRVGSESHQCHVIRTTYVVVQKNRPDPDMVLDGSQCGDDKICVNAKCKPLSEVYKTVSKCNDQCHYRGVCNNVGNCIVKMVLVVLLVRFRILVDLLTVTRPTLVYYPFNDSVGAFRYFLCRIRSGWYVLLVQRRRNLPGEFWQYARKTLNLHGALVPVRKASPPPGGRRQLKMYSFLTVLLFFYI</sequence>
<dbReference type="InterPro" id="IPR006586">
    <property type="entry name" value="ADAM_Cys-rich"/>
</dbReference>